<dbReference type="AlphaFoldDB" id="A0A8J3G9B1"/>
<evidence type="ECO:0000313" key="2">
    <source>
        <dbReference type="EMBL" id="GHB71615.1"/>
    </source>
</evidence>
<protein>
    <submittedName>
        <fullName evidence="2">Cytochrome Cbb3 oxidase maturation protein CcoH</fullName>
    </submittedName>
</protein>
<sequence>MKNINWGTGIAILYISFVVGILALVTLTTTQRVDLVSEDYYALELDFQNKIDKTHRANTLAEPLRWQLTEKTLEVQFPKEFLRKDLAGKIRFYCPSDNTNDADFAIMPDARNQQRIALAKLQPGRYLLQFDWKNGETTYWNEGAIVVKNSERQ</sequence>
<accession>A0A8J3G9B1</accession>
<proteinExistence type="predicted"/>
<keyword evidence="1" id="KW-1133">Transmembrane helix</keyword>
<keyword evidence="1" id="KW-0472">Membrane</keyword>
<name>A0A8J3G9B1_9BACT</name>
<organism evidence="2 3">
    <name type="scientific">Persicitalea jodogahamensis</name>
    <dbReference type="NCBI Taxonomy" id="402147"/>
    <lineage>
        <taxon>Bacteria</taxon>
        <taxon>Pseudomonadati</taxon>
        <taxon>Bacteroidota</taxon>
        <taxon>Cytophagia</taxon>
        <taxon>Cytophagales</taxon>
        <taxon>Spirosomataceae</taxon>
        <taxon>Persicitalea</taxon>
    </lineage>
</organism>
<evidence type="ECO:0000313" key="3">
    <source>
        <dbReference type="Proteomes" id="UP000598271"/>
    </source>
</evidence>
<evidence type="ECO:0000256" key="1">
    <source>
        <dbReference type="SAM" id="Phobius"/>
    </source>
</evidence>
<reference evidence="2 3" key="1">
    <citation type="journal article" date="2014" name="Int. J. Syst. Evol. Microbiol.">
        <title>Complete genome sequence of Corynebacterium casei LMG S-19264T (=DSM 44701T), isolated from a smear-ripened cheese.</title>
        <authorList>
            <consortium name="US DOE Joint Genome Institute (JGI-PGF)"/>
            <person name="Walter F."/>
            <person name="Albersmeier A."/>
            <person name="Kalinowski J."/>
            <person name="Ruckert C."/>
        </authorList>
    </citation>
    <scope>NUCLEOTIDE SEQUENCE [LARGE SCALE GENOMIC DNA]</scope>
    <source>
        <strain evidence="2 3">KCTC 12866</strain>
    </source>
</reference>
<dbReference type="Pfam" id="PF05751">
    <property type="entry name" value="FixH"/>
    <property type="match status" value="1"/>
</dbReference>
<dbReference type="EMBL" id="BMXF01000002">
    <property type="protein sequence ID" value="GHB71615.1"/>
    <property type="molecule type" value="Genomic_DNA"/>
</dbReference>
<dbReference type="InterPro" id="IPR008620">
    <property type="entry name" value="FixH"/>
</dbReference>
<gene>
    <name evidence="2" type="primary">ccoH</name>
    <name evidence="2" type="ORF">GCM10007390_26830</name>
</gene>
<keyword evidence="1" id="KW-0812">Transmembrane</keyword>
<keyword evidence="3" id="KW-1185">Reference proteome</keyword>
<comment type="caution">
    <text evidence="2">The sequence shown here is derived from an EMBL/GenBank/DDBJ whole genome shotgun (WGS) entry which is preliminary data.</text>
</comment>
<dbReference type="RefSeq" id="WP_189564974.1">
    <property type="nucleotide sequence ID" value="NZ_BMXF01000002.1"/>
</dbReference>
<dbReference type="Proteomes" id="UP000598271">
    <property type="component" value="Unassembled WGS sequence"/>
</dbReference>
<feature type="transmembrane region" description="Helical" evidence="1">
    <location>
        <begin position="6"/>
        <end position="27"/>
    </location>
</feature>